<organism evidence="2 3">
    <name type="scientific">Hydrogeniiclostridium mannosilyticum</name>
    <dbReference type="NCBI Taxonomy" id="2764322"/>
    <lineage>
        <taxon>Bacteria</taxon>
        <taxon>Bacillati</taxon>
        <taxon>Bacillota</taxon>
        <taxon>Clostridia</taxon>
        <taxon>Eubacteriales</taxon>
        <taxon>Acutalibacteraceae</taxon>
        <taxon>Hydrogeniiclostridium</taxon>
    </lineage>
</organism>
<keyword evidence="1" id="KW-0812">Transmembrane</keyword>
<reference evidence="2 3" key="1">
    <citation type="submission" date="2018-06" db="EMBL/GenBank/DDBJ databases">
        <title>Noncontiguous genome sequence of Ruminococcaceae bacterium ASD2818.</title>
        <authorList>
            <person name="Chaplin A.V."/>
            <person name="Sokolova S.R."/>
            <person name="Kochetkova T.O."/>
            <person name="Goltsov A.Y."/>
            <person name="Trofimov D.Y."/>
            <person name="Efimov B.A."/>
        </authorList>
    </citation>
    <scope>NUCLEOTIDE SEQUENCE [LARGE SCALE GENOMIC DNA]</scope>
    <source>
        <strain evidence="2 3">ASD2818</strain>
    </source>
</reference>
<keyword evidence="1" id="KW-0472">Membrane</keyword>
<evidence type="ECO:0000313" key="3">
    <source>
        <dbReference type="Proteomes" id="UP000249377"/>
    </source>
</evidence>
<dbReference type="Proteomes" id="UP000249377">
    <property type="component" value="Unassembled WGS sequence"/>
</dbReference>
<name>A0A328UBX7_9FIRM</name>
<feature type="transmembrane region" description="Helical" evidence="1">
    <location>
        <begin position="50"/>
        <end position="67"/>
    </location>
</feature>
<gene>
    <name evidence="2" type="ORF">DPQ25_13595</name>
</gene>
<proteinExistence type="predicted"/>
<keyword evidence="3" id="KW-1185">Reference proteome</keyword>
<accession>A0A328UBX7</accession>
<evidence type="ECO:0000256" key="1">
    <source>
        <dbReference type="SAM" id="Phobius"/>
    </source>
</evidence>
<keyword evidence="1" id="KW-1133">Transmembrane helix</keyword>
<sequence length="70" mass="8127">MKKDINIPKIDMDEESPPLPPFVEKVTGQIDWIRYYIATTESALRTKINVIWIIVLVLCFMVGFLFAKLL</sequence>
<comment type="caution">
    <text evidence="2">The sequence shown here is derived from an EMBL/GenBank/DDBJ whole genome shotgun (WGS) entry which is preliminary data.</text>
</comment>
<protein>
    <submittedName>
        <fullName evidence="2">Uncharacterized protein</fullName>
    </submittedName>
</protein>
<dbReference type="EMBL" id="QLYR01000016">
    <property type="protein sequence ID" value="RAQ22117.1"/>
    <property type="molecule type" value="Genomic_DNA"/>
</dbReference>
<dbReference type="RefSeq" id="WP_112333721.1">
    <property type="nucleotide sequence ID" value="NZ_QLYR01000016.1"/>
</dbReference>
<evidence type="ECO:0000313" key="2">
    <source>
        <dbReference type="EMBL" id="RAQ22117.1"/>
    </source>
</evidence>
<dbReference type="AlphaFoldDB" id="A0A328UBX7"/>